<sequence length="401" mass="46480">MLINNKFHLSYCTNIHPGGNWEQTLVSLKEYLPKVKEEVSKDQPFGVGLRLSNVASMELQEGKRLLEFKEWLDNNNLYVFTMNGFPYGNFHNERVKDMVHAPDWTTTERLEYTQRLFRQLAFLLPKGLSGGISTSPISYKFWHNSEDATDKAFIDGATNMIAVVLQLMAIENNTGKHLHLDIEPEPDGMLENSNEVLAFFDRYLIPIGTKVLIDKLGCSNTEAKELILRHIMICYDVCHFSLAYEEPEVSLNKFINAGIKVGKIQVSSALKIRFNEGDNEGDNEAIWRSLERFDEPTYLHQVTQKLGDKVITYRDLPELLNKRGDFTELRAHFHVPIFLEQYESLFSTQDQILKVLELLKKNQFSDHLEIETYTWDVLPEDLKMELSQSIVREIEWLKNKL</sequence>
<gene>
    <name evidence="1" type="primary">eboE</name>
    <name evidence="1" type="ORF">ACFS1K_16170</name>
</gene>
<dbReference type="RefSeq" id="WP_251808480.1">
    <property type="nucleotide sequence ID" value="NZ_CP166679.1"/>
</dbReference>
<comment type="caution">
    <text evidence="1">The sequence shown here is derived from an EMBL/GenBank/DDBJ whole genome shotgun (WGS) entry which is preliminary data.</text>
</comment>
<dbReference type="Proteomes" id="UP001597532">
    <property type="component" value="Unassembled WGS sequence"/>
</dbReference>
<dbReference type="InterPro" id="IPR036237">
    <property type="entry name" value="Xyl_isomerase-like_sf"/>
</dbReference>
<dbReference type="SUPFAM" id="SSF51658">
    <property type="entry name" value="Xylose isomerase-like"/>
    <property type="match status" value="1"/>
</dbReference>
<protein>
    <submittedName>
        <fullName evidence="1">Metabolite traffic protein EboE</fullName>
    </submittedName>
</protein>
<keyword evidence="2" id="KW-1185">Reference proteome</keyword>
<dbReference type="EMBL" id="JBHUOK010000033">
    <property type="protein sequence ID" value="MFD2791309.1"/>
    <property type="molecule type" value="Genomic_DNA"/>
</dbReference>
<evidence type="ECO:0000313" key="2">
    <source>
        <dbReference type="Proteomes" id="UP001597532"/>
    </source>
</evidence>
<evidence type="ECO:0000313" key="1">
    <source>
        <dbReference type="EMBL" id="MFD2791309.1"/>
    </source>
</evidence>
<name>A0ABW5VK48_9FLAO</name>
<proteinExistence type="predicted"/>
<accession>A0ABW5VK48</accession>
<dbReference type="NCBIfam" id="NF035939">
    <property type="entry name" value="TIM_EboE"/>
    <property type="match status" value="1"/>
</dbReference>
<organism evidence="1 2">
    <name type="scientific">Arenibacter antarcticus</name>
    <dbReference type="NCBI Taxonomy" id="2040469"/>
    <lineage>
        <taxon>Bacteria</taxon>
        <taxon>Pseudomonadati</taxon>
        <taxon>Bacteroidota</taxon>
        <taxon>Flavobacteriia</taxon>
        <taxon>Flavobacteriales</taxon>
        <taxon>Flavobacteriaceae</taxon>
        <taxon>Arenibacter</taxon>
    </lineage>
</organism>
<reference evidence="2" key="1">
    <citation type="journal article" date="2019" name="Int. J. Syst. Evol. Microbiol.">
        <title>The Global Catalogue of Microorganisms (GCM) 10K type strain sequencing project: providing services to taxonomists for standard genome sequencing and annotation.</title>
        <authorList>
            <consortium name="The Broad Institute Genomics Platform"/>
            <consortium name="The Broad Institute Genome Sequencing Center for Infectious Disease"/>
            <person name="Wu L."/>
            <person name="Ma J."/>
        </authorList>
    </citation>
    <scope>NUCLEOTIDE SEQUENCE [LARGE SCALE GENOMIC DNA]</scope>
    <source>
        <strain evidence="2">KCTC 52924</strain>
    </source>
</reference>